<dbReference type="GeneID" id="78512577"/>
<dbReference type="eggNOG" id="ENOG5032RVD">
    <property type="taxonomic scope" value="Bacteria"/>
</dbReference>
<keyword evidence="1" id="KW-0472">Membrane</keyword>
<keyword evidence="3" id="KW-1185">Reference proteome</keyword>
<reference evidence="2 3" key="1">
    <citation type="journal article" date="2010" name="Stand. Genomic Sci.">
        <title>Complete genome sequence of Olsenella uli type strain (VPI D76D-27C).</title>
        <authorList>
            <person name="Goker M."/>
            <person name="Held B."/>
            <person name="Lucas S."/>
            <person name="Nolan M."/>
            <person name="Yasawong M."/>
            <person name="Glavina Del Rio T."/>
            <person name="Tice H."/>
            <person name="Cheng J.F."/>
            <person name="Bruce D."/>
            <person name="Detter J.C."/>
            <person name="Tapia R."/>
            <person name="Han C."/>
            <person name="Goodwin L."/>
            <person name="Pitluck S."/>
            <person name="Liolios K."/>
            <person name="Ivanova N."/>
            <person name="Mavromatis K."/>
            <person name="Mikhailova N."/>
            <person name="Pati A."/>
            <person name="Chen A."/>
            <person name="Palaniappan K."/>
            <person name="Land M."/>
            <person name="Hauser L."/>
            <person name="Chang Y.J."/>
            <person name="Jeffries C.D."/>
            <person name="Rohde M."/>
            <person name="Sikorski J."/>
            <person name="Pukall R."/>
            <person name="Woyke T."/>
            <person name="Bristow J."/>
            <person name="Eisen J.A."/>
            <person name="Markowitz V."/>
            <person name="Hugenholtz P."/>
            <person name="Kyrpides N.C."/>
            <person name="Klenk H.P."/>
            <person name="Lapidus A."/>
        </authorList>
    </citation>
    <scope>NUCLEOTIDE SEQUENCE [LARGE SCALE GENOMIC DNA]</scope>
    <source>
        <strain evidence="3">ATCC 49627 / DSM 7084 / CIP 109912 / JCM 12494 / NCIMB 702895 / VPI D76D-27C</strain>
    </source>
</reference>
<dbReference type="EMBL" id="CP002106">
    <property type="protein sequence ID" value="ADK68266.1"/>
    <property type="molecule type" value="Genomic_DNA"/>
</dbReference>
<dbReference type="STRING" id="633147.Olsu_1156"/>
<dbReference type="AlphaFoldDB" id="E1QVW3"/>
<accession>E1QVW3</accession>
<dbReference type="InterPro" id="IPR008407">
    <property type="entry name" value="Brnchd-chn_aa_trnsp_AzlD"/>
</dbReference>
<evidence type="ECO:0000313" key="3">
    <source>
        <dbReference type="Proteomes" id="UP000000333"/>
    </source>
</evidence>
<dbReference type="Pfam" id="PF05437">
    <property type="entry name" value="AzlD"/>
    <property type="match status" value="1"/>
</dbReference>
<dbReference type="Proteomes" id="UP000000333">
    <property type="component" value="Chromosome"/>
</dbReference>
<sequence>MPPSPYLYIAVMAAVTLLIRVLPLTLIRGQITNRFVRSFLFYVPYVTLAVMTFPAIVESTNSPVAGAVALVAGIAAAWSGASLFQVAVGCCAIVFVLELLLV</sequence>
<protein>
    <submittedName>
        <fullName evidence="2">Branched-chain amino acid transport</fullName>
    </submittedName>
</protein>
<dbReference type="HOGENOM" id="CLU_157896_2_1_11"/>
<dbReference type="OrthoDB" id="9811308at2"/>
<evidence type="ECO:0000256" key="1">
    <source>
        <dbReference type="SAM" id="Phobius"/>
    </source>
</evidence>
<keyword evidence="1" id="KW-0812">Transmembrane</keyword>
<name>E1QVW3_OLSUV</name>
<organism evidence="2 3">
    <name type="scientific">Olsenella uli (strain ATCC 49627 / DSM 7084 / CCUG 31166 / CIP 109912 / JCM 12494 / LMG 11480 / NCIMB 702895 / VPI D76D-27C)</name>
    <name type="common">Lactobacillus uli</name>
    <dbReference type="NCBI Taxonomy" id="633147"/>
    <lineage>
        <taxon>Bacteria</taxon>
        <taxon>Bacillati</taxon>
        <taxon>Actinomycetota</taxon>
        <taxon>Coriobacteriia</taxon>
        <taxon>Coriobacteriales</taxon>
        <taxon>Atopobiaceae</taxon>
        <taxon>Olsenella</taxon>
    </lineage>
</organism>
<dbReference type="RefSeq" id="WP_013252018.1">
    <property type="nucleotide sequence ID" value="NC_014363.1"/>
</dbReference>
<dbReference type="KEGG" id="ols:Olsu_1156"/>
<feature type="transmembrane region" description="Helical" evidence="1">
    <location>
        <begin position="39"/>
        <end position="57"/>
    </location>
</feature>
<evidence type="ECO:0000313" key="2">
    <source>
        <dbReference type="EMBL" id="ADK68266.1"/>
    </source>
</evidence>
<proteinExistence type="predicted"/>
<feature type="transmembrane region" description="Helical" evidence="1">
    <location>
        <begin position="69"/>
        <end position="101"/>
    </location>
</feature>
<feature type="transmembrane region" description="Helical" evidence="1">
    <location>
        <begin position="6"/>
        <end position="27"/>
    </location>
</feature>
<gene>
    <name evidence="2" type="ordered locus">Olsu_1156</name>
</gene>
<keyword evidence="1" id="KW-1133">Transmembrane helix</keyword>